<evidence type="ECO:0000259" key="2">
    <source>
        <dbReference type="Pfam" id="PF14522"/>
    </source>
</evidence>
<gene>
    <name evidence="3" type="ORF">U5817_01195</name>
</gene>
<sequence length="222" mass="24359">MGNRILRCVGGLLVAAVLYAGAPHAGAALKTVEVPPAEDEAAGAPASPAAPPRVVGRQRPADEFYDPTSPAYERLQRADEALGDLPRDRDGKVDWMNALRQGLIKPRQRIDGKDREPPLDLDVILRNTKQMPNVRFPHRAHTEWLDCKNCHPDPFAEKAGSTQIRMEDIFRGQFCGKCHDRVAFITHRNCYRCHSVNPDGTPALPPSVLPVHPAAAPPTPAH</sequence>
<dbReference type="Gene3D" id="3.90.10.10">
    <property type="entry name" value="Cytochrome C3"/>
    <property type="match status" value="1"/>
</dbReference>
<keyword evidence="1" id="KW-0732">Signal</keyword>
<dbReference type="InterPro" id="IPR036280">
    <property type="entry name" value="Multihaem_cyt_sf"/>
</dbReference>
<evidence type="ECO:0000313" key="3">
    <source>
        <dbReference type="EMBL" id="WRL46689.1"/>
    </source>
</evidence>
<evidence type="ECO:0000313" key="4">
    <source>
        <dbReference type="Proteomes" id="UP001626593"/>
    </source>
</evidence>
<name>A0ABZ1AN38_AROEV</name>
<feature type="domain" description="Cytochrome c7-like" evidence="2">
    <location>
        <begin position="134"/>
        <end position="195"/>
    </location>
</feature>
<dbReference type="Proteomes" id="UP001626593">
    <property type="component" value="Chromosome"/>
</dbReference>
<dbReference type="InterPro" id="IPR029467">
    <property type="entry name" value="Cyt_c7-like"/>
</dbReference>
<dbReference type="RefSeq" id="WP_407279444.1">
    <property type="nucleotide sequence ID" value="NZ_CP141259.1"/>
</dbReference>
<dbReference type="NCBIfam" id="TIGR04257">
    <property type="entry name" value="nanowire_3heme"/>
    <property type="match status" value="1"/>
</dbReference>
<keyword evidence="4" id="KW-1185">Reference proteome</keyword>
<feature type="chain" id="PRO_5046056193" evidence="1">
    <location>
        <begin position="28"/>
        <end position="222"/>
    </location>
</feature>
<accession>A0ABZ1AN38</accession>
<protein>
    <submittedName>
        <fullName evidence="3">C(7)-type cytochrome triheme domain-containing protein</fullName>
    </submittedName>
</protein>
<feature type="signal peptide" evidence="1">
    <location>
        <begin position="1"/>
        <end position="27"/>
    </location>
</feature>
<dbReference type="InterPro" id="IPR026352">
    <property type="entry name" value="Nanowire_3heme"/>
</dbReference>
<organism evidence="3 4">
    <name type="scientific">Aromatoleum evansii</name>
    <name type="common">Azoarcus evansii</name>
    <dbReference type="NCBI Taxonomy" id="59406"/>
    <lineage>
        <taxon>Bacteria</taxon>
        <taxon>Pseudomonadati</taxon>
        <taxon>Pseudomonadota</taxon>
        <taxon>Betaproteobacteria</taxon>
        <taxon>Rhodocyclales</taxon>
        <taxon>Rhodocyclaceae</taxon>
        <taxon>Aromatoleum</taxon>
    </lineage>
</organism>
<reference evidence="3 4" key="1">
    <citation type="submission" date="2023-12" db="EMBL/GenBank/DDBJ databases">
        <title>A. evansii MAY27, complete genome.</title>
        <authorList>
            <person name="Wang Y."/>
        </authorList>
    </citation>
    <scope>NUCLEOTIDE SEQUENCE [LARGE SCALE GENOMIC DNA]</scope>
    <source>
        <strain evidence="3 4">MAY27</strain>
    </source>
</reference>
<dbReference type="Pfam" id="PF14522">
    <property type="entry name" value="Cytochrome_C7"/>
    <property type="match status" value="1"/>
</dbReference>
<proteinExistence type="predicted"/>
<dbReference type="SUPFAM" id="SSF48695">
    <property type="entry name" value="Multiheme cytochromes"/>
    <property type="match status" value="1"/>
</dbReference>
<evidence type="ECO:0000256" key="1">
    <source>
        <dbReference type="SAM" id="SignalP"/>
    </source>
</evidence>
<dbReference type="EMBL" id="CP141259">
    <property type="protein sequence ID" value="WRL46689.1"/>
    <property type="molecule type" value="Genomic_DNA"/>
</dbReference>